<gene>
    <name evidence="3" type="ORF">PVAP13_3KG152700</name>
</gene>
<evidence type="ECO:0000256" key="2">
    <source>
        <dbReference type="SAM" id="Phobius"/>
    </source>
</evidence>
<feature type="compositionally biased region" description="Low complexity" evidence="1">
    <location>
        <begin position="56"/>
        <end position="82"/>
    </location>
</feature>
<dbReference type="Proteomes" id="UP000823388">
    <property type="component" value="Chromosome 3K"/>
</dbReference>
<keyword evidence="2" id="KW-0812">Transmembrane</keyword>
<feature type="transmembrane region" description="Helical" evidence="2">
    <location>
        <begin position="143"/>
        <end position="165"/>
    </location>
</feature>
<organism evidence="3 4">
    <name type="scientific">Panicum virgatum</name>
    <name type="common">Blackwell switchgrass</name>
    <dbReference type="NCBI Taxonomy" id="38727"/>
    <lineage>
        <taxon>Eukaryota</taxon>
        <taxon>Viridiplantae</taxon>
        <taxon>Streptophyta</taxon>
        <taxon>Embryophyta</taxon>
        <taxon>Tracheophyta</taxon>
        <taxon>Spermatophyta</taxon>
        <taxon>Magnoliopsida</taxon>
        <taxon>Liliopsida</taxon>
        <taxon>Poales</taxon>
        <taxon>Poaceae</taxon>
        <taxon>PACMAD clade</taxon>
        <taxon>Panicoideae</taxon>
        <taxon>Panicodae</taxon>
        <taxon>Paniceae</taxon>
        <taxon>Panicinae</taxon>
        <taxon>Panicum</taxon>
        <taxon>Panicum sect. Hiantes</taxon>
    </lineage>
</organism>
<feature type="transmembrane region" description="Helical" evidence="2">
    <location>
        <begin position="177"/>
        <end position="194"/>
    </location>
</feature>
<proteinExistence type="predicted"/>
<dbReference type="AlphaFoldDB" id="A0A8T0UV94"/>
<dbReference type="EMBL" id="CM029041">
    <property type="protein sequence ID" value="KAG2624874.1"/>
    <property type="molecule type" value="Genomic_DNA"/>
</dbReference>
<feature type="transmembrane region" description="Helical" evidence="2">
    <location>
        <begin position="206"/>
        <end position="232"/>
    </location>
</feature>
<accession>A0A8T0UV94</accession>
<keyword evidence="2" id="KW-1133">Transmembrane helix</keyword>
<keyword evidence="2" id="KW-0472">Membrane</keyword>
<evidence type="ECO:0000313" key="4">
    <source>
        <dbReference type="Proteomes" id="UP000823388"/>
    </source>
</evidence>
<evidence type="ECO:0000313" key="3">
    <source>
        <dbReference type="EMBL" id="KAG2624874.1"/>
    </source>
</evidence>
<feature type="region of interest" description="Disordered" evidence="1">
    <location>
        <begin position="45"/>
        <end position="82"/>
    </location>
</feature>
<protein>
    <recommendedName>
        <fullName evidence="5">PGG domain-containing protein</fullName>
    </recommendedName>
</protein>
<reference evidence="3" key="1">
    <citation type="submission" date="2020-05" db="EMBL/GenBank/DDBJ databases">
        <title>WGS assembly of Panicum virgatum.</title>
        <authorList>
            <person name="Lovell J.T."/>
            <person name="Jenkins J."/>
            <person name="Shu S."/>
            <person name="Juenger T.E."/>
            <person name="Schmutz J."/>
        </authorList>
    </citation>
    <scope>NUCLEOTIDE SEQUENCE</scope>
    <source>
        <strain evidence="3">AP13</strain>
    </source>
</reference>
<sequence>MAHEHSAHEFVVSSDGLQELQDIKLVVQSGSNETIQILLKGHVIVEKSGPPPPPQNNGGDAAAGQAGTAATTGQPQQAAADDQLQKMRGWLTTAAALFLGKAYEAATRPAWMPCAKDAFDVVFFGKDGGPAGRVTKKLAWRALAHQLVNTSAYAISLALVILLPTMSKATPPRVRQLLILMVPVLAFVVAVNLVNAVSEDDLVGDVVMAIMMVFLAPVFYVLLYAPTARALWARMRGLLPRRLKLQAGAARHKPSQLFGNIFCGFEVTHKVPHAGNKQFVGFAATNSNPACPAWTDS</sequence>
<evidence type="ECO:0008006" key="5">
    <source>
        <dbReference type="Google" id="ProtNLM"/>
    </source>
</evidence>
<evidence type="ECO:0000256" key="1">
    <source>
        <dbReference type="SAM" id="MobiDB-lite"/>
    </source>
</evidence>
<name>A0A8T0UV94_PANVG</name>
<comment type="caution">
    <text evidence="3">The sequence shown here is derived from an EMBL/GenBank/DDBJ whole genome shotgun (WGS) entry which is preliminary data.</text>
</comment>
<keyword evidence="4" id="KW-1185">Reference proteome</keyword>